<feature type="signal peptide" evidence="1">
    <location>
        <begin position="1"/>
        <end position="21"/>
    </location>
</feature>
<reference evidence="3" key="1">
    <citation type="submission" date="2016-10" db="EMBL/GenBank/DDBJ databases">
        <authorList>
            <person name="Varghese N."/>
            <person name="Submissions S."/>
        </authorList>
    </citation>
    <scope>NUCLEOTIDE SEQUENCE [LARGE SCALE GENOMIC DNA]</scope>
    <source>
        <strain evidence="3">JCM 21621</strain>
    </source>
</reference>
<sequence>MKAIVWLICASAALPSAAALAASTQLSPADQAAAFTAAGFILKGQQWSSGCDDRGTTSYTPGSIDQVLDLNGDGRPEAVISEGGTYCYGHTGAGYSIVSKQANGKWKRITNGTGMPSFLKTKGAGGWPDIEVGGPGFCFPVERWNGREYVLDRHEYEGKRCQPN</sequence>
<accession>A0A1G9Z0R9</accession>
<keyword evidence="3" id="KW-1185">Reference proteome</keyword>
<evidence type="ECO:0000313" key="2">
    <source>
        <dbReference type="EMBL" id="SDN14411.1"/>
    </source>
</evidence>
<evidence type="ECO:0000313" key="3">
    <source>
        <dbReference type="Proteomes" id="UP000242957"/>
    </source>
</evidence>
<dbReference type="RefSeq" id="WP_084310368.1">
    <property type="nucleotide sequence ID" value="NZ_FNIJ01000001.1"/>
</dbReference>
<feature type="chain" id="PRO_5017211719" description="FG-GAP repeat-containing protein" evidence="1">
    <location>
        <begin position="22"/>
        <end position="164"/>
    </location>
</feature>
<dbReference type="Proteomes" id="UP000242957">
    <property type="component" value="Unassembled WGS sequence"/>
</dbReference>
<dbReference type="EMBL" id="FNIJ01000001">
    <property type="protein sequence ID" value="SDN14411.1"/>
    <property type="molecule type" value="Genomic_DNA"/>
</dbReference>
<organism evidence="2 3">
    <name type="scientific">Pseudomonas jinjuensis</name>
    <dbReference type="NCBI Taxonomy" id="198616"/>
    <lineage>
        <taxon>Bacteria</taxon>
        <taxon>Pseudomonadati</taxon>
        <taxon>Pseudomonadota</taxon>
        <taxon>Gammaproteobacteria</taxon>
        <taxon>Pseudomonadales</taxon>
        <taxon>Pseudomonadaceae</taxon>
        <taxon>Pseudomonas</taxon>
    </lineage>
</organism>
<proteinExistence type="predicted"/>
<dbReference type="AlphaFoldDB" id="A0A1G9Z0R9"/>
<name>A0A1G9Z0R9_9PSED</name>
<dbReference type="STRING" id="198616.SAMN05216193_101281"/>
<keyword evidence="1" id="KW-0732">Signal</keyword>
<dbReference type="InterPro" id="IPR028994">
    <property type="entry name" value="Integrin_alpha_N"/>
</dbReference>
<dbReference type="OrthoDB" id="8595012at2"/>
<gene>
    <name evidence="2" type="ORF">SAMN05216193_101281</name>
</gene>
<protein>
    <recommendedName>
        <fullName evidence="4">FG-GAP repeat-containing protein</fullName>
    </recommendedName>
</protein>
<dbReference type="SUPFAM" id="SSF69318">
    <property type="entry name" value="Integrin alpha N-terminal domain"/>
    <property type="match status" value="1"/>
</dbReference>
<evidence type="ECO:0000256" key="1">
    <source>
        <dbReference type="SAM" id="SignalP"/>
    </source>
</evidence>
<evidence type="ECO:0008006" key="4">
    <source>
        <dbReference type="Google" id="ProtNLM"/>
    </source>
</evidence>